<name>A8MKG7_ALKOO</name>
<evidence type="ECO:0000256" key="1">
    <source>
        <dbReference type="SAM" id="Phobius"/>
    </source>
</evidence>
<proteinExistence type="predicted"/>
<gene>
    <name evidence="3" type="ordered locus">Clos_2768</name>
</gene>
<organism evidence="3 4">
    <name type="scientific">Alkaliphilus oremlandii (strain OhILAs)</name>
    <name type="common">Clostridium oremlandii (strain OhILAs)</name>
    <dbReference type="NCBI Taxonomy" id="350688"/>
    <lineage>
        <taxon>Bacteria</taxon>
        <taxon>Bacillati</taxon>
        <taxon>Bacillota</taxon>
        <taxon>Clostridia</taxon>
        <taxon>Peptostreptococcales</taxon>
        <taxon>Natronincolaceae</taxon>
        <taxon>Alkaliphilus</taxon>
    </lineage>
</organism>
<dbReference type="Proteomes" id="UP000000269">
    <property type="component" value="Chromosome"/>
</dbReference>
<dbReference type="AlphaFoldDB" id="A8MKG7"/>
<feature type="transmembrane region" description="Helical" evidence="1">
    <location>
        <begin position="5"/>
        <end position="26"/>
    </location>
</feature>
<accession>A8MKG7</accession>
<sequence>MNSFIWAGIFFSFYLITKLLLSLYIYNDAKALQLKATLWSLIVMLLPNYIGFVLYLIIRTVTLNKTLDEKEKMMNIQTFKKPILLIISILFLGTSYYFLGNYFNDTFSSKFDNYQDAVATIERGWIPKHIPKTATDIYEVHNIDTNIGNGIFKLSKEESINFYSTLNSIEKNEMINLKSIKKKWWDQNEIKKNIENDHFLLGKREHFIYAIDPNGTVYFWIQE</sequence>
<dbReference type="OrthoDB" id="1937526at2"/>
<evidence type="ECO:0000313" key="3">
    <source>
        <dbReference type="EMBL" id="ABW20299.1"/>
    </source>
</evidence>
<dbReference type="KEGG" id="aoe:Clos_2768"/>
<dbReference type="Pfam" id="PF26610">
    <property type="entry name" value="YbbD_head"/>
    <property type="match status" value="1"/>
</dbReference>
<feature type="transmembrane region" description="Helical" evidence="1">
    <location>
        <begin position="38"/>
        <end position="58"/>
    </location>
</feature>
<dbReference type="eggNOG" id="ENOG50326P2">
    <property type="taxonomic scope" value="Bacteria"/>
</dbReference>
<feature type="domain" description="YbbD head" evidence="2">
    <location>
        <begin position="105"/>
        <end position="152"/>
    </location>
</feature>
<reference evidence="4" key="1">
    <citation type="submission" date="2007-10" db="EMBL/GenBank/DDBJ databases">
        <title>Complete genome of Alkaliphilus oremlandii OhILAs.</title>
        <authorList>
            <person name="Copeland A."/>
            <person name="Lucas S."/>
            <person name="Lapidus A."/>
            <person name="Barry K."/>
            <person name="Detter J.C."/>
            <person name="Glavina del Rio T."/>
            <person name="Hammon N."/>
            <person name="Israni S."/>
            <person name="Dalin E."/>
            <person name="Tice H."/>
            <person name="Pitluck S."/>
            <person name="Chain P."/>
            <person name="Malfatti S."/>
            <person name="Shin M."/>
            <person name="Vergez L."/>
            <person name="Schmutz J."/>
            <person name="Larimer F."/>
            <person name="Land M."/>
            <person name="Hauser L."/>
            <person name="Kyrpides N."/>
            <person name="Mikhailova N."/>
            <person name="Stolz J.F."/>
            <person name="Dawson A."/>
            <person name="Fisher E."/>
            <person name="Crable B."/>
            <person name="Perera E."/>
            <person name="Lisak J."/>
            <person name="Ranganathan M."/>
            <person name="Basu P."/>
            <person name="Richardson P."/>
        </authorList>
    </citation>
    <scope>NUCLEOTIDE SEQUENCE [LARGE SCALE GENOMIC DNA]</scope>
    <source>
        <strain evidence="4">OhILAs</strain>
    </source>
</reference>
<keyword evidence="1" id="KW-0812">Transmembrane</keyword>
<keyword evidence="1" id="KW-1133">Transmembrane helix</keyword>
<keyword evidence="1" id="KW-0472">Membrane</keyword>
<evidence type="ECO:0000313" key="4">
    <source>
        <dbReference type="Proteomes" id="UP000000269"/>
    </source>
</evidence>
<evidence type="ECO:0000259" key="2">
    <source>
        <dbReference type="Pfam" id="PF26610"/>
    </source>
</evidence>
<protein>
    <recommendedName>
        <fullName evidence="2">YbbD head domain-containing protein</fullName>
    </recommendedName>
</protein>
<dbReference type="HOGENOM" id="CLU_1238078_0_0_9"/>
<dbReference type="InterPro" id="IPR058827">
    <property type="entry name" value="YbbD_head"/>
</dbReference>
<keyword evidence="4" id="KW-1185">Reference proteome</keyword>
<dbReference type="STRING" id="350688.Clos_2768"/>
<feature type="transmembrane region" description="Helical" evidence="1">
    <location>
        <begin position="79"/>
        <end position="99"/>
    </location>
</feature>
<dbReference type="RefSeq" id="WP_012160606.1">
    <property type="nucleotide sequence ID" value="NC_009922.1"/>
</dbReference>
<dbReference type="EMBL" id="CP000853">
    <property type="protein sequence ID" value="ABW20299.1"/>
    <property type="molecule type" value="Genomic_DNA"/>
</dbReference>